<evidence type="ECO:0000256" key="5">
    <source>
        <dbReference type="RuleBase" id="RU364048"/>
    </source>
</evidence>
<accession>A0A1I2K435</accession>
<organism evidence="6 7">
    <name type="scientific">Streptomyces mirabilis</name>
    <dbReference type="NCBI Taxonomy" id="68239"/>
    <lineage>
        <taxon>Bacteria</taxon>
        <taxon>Bacillati</taxon>
        <taxon>Actinomycetota</taxon>
        <taxon>Actinomycetes</taxon>
        <taxon>Kitasatosporales</taxon>
        <taxon>Streptomycetaceae</taxon>
        <taxon>Streptomyces</taxon>
    </lineage>
</organism>
<dbReference type="Pfam" id="PF03055">
    <property type="entry name" value="RPE65"/>
    <property type="match status" value="1"/>
</dbReference>
<dbReference type="EMBL" id="FONR01000009">
    <property type="protein sequence ID" value="SFF61965.1"/>
    <property type="molecule type" value="Genomic_DNA"/>
</dbReference>
<comment type="cofactor">
    <cofactor evidence="5">
        <name>Fe(2+)</name>
        <dbReference type="ChEBI" id="CHEBI:29033"/>
    </cofactor>
    <text evidence="5">Binds 1 Fe(2+) ion per subunit.</text>
</comment>
<dbReference type="InterPro" id="IPR004294">
    <property type="entry name" value="Carotenoid_Oase"/>
</dbReference>
<evidence type="ECO:0000256" key="1">
    <source>
        <dbReference type="ARBA" id="ARBA00006787"/>
    </source>
</evidence>
<dbReference type="AlphaFoldDB" id="A0A1I2K435"/>
<dbReference type="PANTHER" id="PTHR10543:SF89">
    <property type="entry name" value="CAROTENOID 9,10(9',10')-CLEAVAGE DIOXYGENASE 1"/>
    <property type="match status" value="1"/>
</dbReference>
<sequence length="158" mass="17301">MTEGRRPTARRPRDSCPLLTGFFAPVTEEVDIIDLDVQGHPPHDLDGLYLRNGPNPRFSPIGSCLHPLDGDSMLHGVWISQGEARYRNRFARTPAVLAEEKVGRALQGGLESTIMPGPADKETFGGAVPSDITTYPKIDPLTGDMTVFCYGLEPPWLT</sequence>
<dbReference type="GO" id="GO:0016121">
    <property type="term" value="P:carotene catabolic process"/>
    <property type="evidence" value="ECO:0007669"/>
    <property type="project" value="TreeGrafter"/>
</dbReference>
<dbReference type="EC" id="1.13.11.-" evidence="5"/>
<evidence type="ECO:0000313" key="6">
    <source>
        <dbReference type="EMBL" id="SFF61965.1"/>
    </source>
</evidence>
<name>A0A1I2K435_9ACTN</name>
<keyword evidence="5" id="KW-0223">Dioxygenase</keyword>
<evidence type="ECO:0000313" key="7">
    <source>
        <dbReference type="Proteomes" id="UP000181942"/>
    </source>
</evidence>
<comment type="similarity">
    <text evidence="1 5">Belongs to the carotenoid oxygenase family.</text>
</comment>
<keyword evidence="2 5" id="KW-0479">Metal-binding</keyword>
<dbReference type="GO" id="GO:0010436">
    <property type="term" value="F:carotenoid dioxygenase activity"/>
    <property type="evidence" value="ECO:0007669"/>
    <property type="project" value="TreeGrafter"/>
</dbReference>
<protein>
    <recommendedName>
        <fullName evidence="5">Dioxygenase</fullName>
        <ecNumber evidence="5">1.13.11.-</ecNumber>
    </recommendedName>
</protein>
<proteinExistence type="inferred from homology"/>
<keyword evidence="4 5" id="KW-0408">Iron</keyword>
<evidence type="ECO:0000256" key="4">
    <source>
        <dbReference type="ARBA" id="ARBA00023004"/>
    </source>
</evidence>
<dbReference type="Proteomes" id="UP000181942">
    <property type="component" value="Unassembled WGS sequence"/>
</dbReference>
<keyword evidence="3 5" id="KW-0560">Oxidoreductase</keyword>
<dbReference type="GO" id="GO:0046872">
    <property type="term" value="F:metal ion binding"/>
    <property type="evidence" value="ECO:0007669"/>
    <property type="project" value="UniProtKB-KW"/>
</dbReference>
<reference evidence="6 7" key="1">
    <citation type="submission" date="2016-10" db="EMBL/GenBank/DDBJ databases">
        <authorList>
            <person name="de Groot N.N."/>
        </authorList>
    </citation>
    <scope>NUCLEOTIDE SEQUENCE [LARGE SCALE GENOMIC DNA]</scope>
    <source>
        <strain evidence="6 7">OK461</strain>
    </source>
</reference>
<gene>
    <name evidence="6" type="ORF">SAMN02787118_109326</name>
</gene>
<evidence type="ECO:0000256" key="3">
    <source>
        <dbReference type="ARBA" id="ARBA00023002"/>
    </source>
</evidence>
<dbReference type="RefSeq" id="WP_256258407.1">
    <property type="nucleotide sequence ID" value="NZ_FONR01000009.1"/>
</dbReference>
<evidence type="ECO:0000256" key="2">
    <source>
        <dbReference type="ARBA" id="ARBA00022723"/>
    </source>
</evidence>
<dbReference type="PANTHER" id="PTHR10543">
    <property type="entry name" value="BETA-CAROTENE DIOXYGENASE"/>
    <property type="match status" value="1"/>
</dbReference>